<dbReference type="InterPro" id="IPR011006">
    <property type="entry name" value="CheY-like_superfamily"/>
</dbReference>
<dbReference type="GO" id="GO:0004673">
    <property type="term" value="F:protein histidine kinase activity"/>
    <property type="evidence" value="ECO:0007669"/>
    <property type="project" value="UniProtKB-EC"/>
</dbReference>
<gene>
    <name evidence="6" type="primary">frzE_2</name>
    <name evidence="6" type="ORF">ETAA8_49090</name>
</gene>
<sequence>MSGKPKILYVAGESDELPDSISSSCDVVEVHNALRALARVTREAFDGIYVSAPRFTEALRLGRLLENDRILEGMPDAMALLDSECIVLWANERLRHWTNRGNIVGEHFFAALGNPEIVGTEASPLRAALRTGHPVSSLLRTTDSRYFHLHAAPISDPEEKTKNLVVTVRDVTVETQQRHKLSAIQDAGRQLADMKPDEIFEMSVEERVELLKCNILHCIQDLLKFDVVEIRVVDQKTKQLIPLLEVGMDPEASQRVLHVGKEKNGVTGFVAATGKSYLCEDTANDRLYLQGVQGAKSSLTVPLKMHGVVIGTFNVESPQPRAFTDSDLQFLEIFCRDVAMSLNTLDLLAAQRANAAQESVELIHREVALPIDAILNDATMVAQQYNGADQAVADRLNDIVNRAREIKAVIQQVGRKMAPAEAIPASVVSGDDRPKLRGRRVLVVDSEPAVRTSAHCLLEKYGCVVETAQRGDEAESLYQHSLRDSRYDVVLTGIKLPDMSGYDLMMRLKRMIHPVPLILMSEFGWDEGHTLVKARLAGLHNRGILIKPFILKQLLDTVETIIDWSNEPGSQA</sequence>
<accession>A0A517YHW1</accession>
<proteinExistence type="predicted"/>
<evidence type="ECO:0000313" key="7">
    <source>
        <dbReference type="Proteomes" id="UP000315017"/>
    </source>
</evidence>
<dbReference type="SMART" id="SM00448">
    <property type="entry name" value="REC"/>
    <property type="match status" value="1"/>
</dbReference>
<dbReference type="KEGG" id="aagg:ETAA8_49090"/>
<organism evidence="6 7">
    <name type="scientific">Anatilimnocola aggregata</name>
    <dbReference type="NCBI Taxonomy" id="2528021"/>
    <lineage>
        <taxon>Bacteria</taxon>
        <taxon>Pseudomonadati</taxon>
        <taxon>Planctomycetota</taxon>
        <taxon>Planctomycetia</taxon>
        <taxon>Pirellulales</taxon>
        <taxon>Pirellulaceae</taxon>
        <taxon>Anatilimnocola</taxon>
    </lineage>
</organism>
<evidence type="ECO:0000256" key="2">
    <source>
        <dbReference type="ARBA" id="ARBA00022679"/>
    </source>
</evidence>
<dbReference type="Proteomes" id="UP000315017">
    <property type="component" value="Chromosome"/>
</dbReference>
<keyword evidence="1" id="KW-0597">Phosphoprotein</keyword>
<dbReference type="InterPro" id="IPR035965">
    <property type="entry name" value="PAS-like_dom_sf"/>
</dbReference>
<keyword evidence="7" id="KW-1185">Reference proteome</keyword>
<dbReference type="PANTHER" id="PTHR44591">
    <property type="entry name" value="STRESS RESPONSE REGULATOR PROTEIN 1"/>
    <property type="match status" value="1"/>
</dbReference>
<dbReference type="SUPFAM" id="SSF55781">
    <property type="entry name" value="GAF domain-like"/>
    <property type="match status" value="1"/>
</dbReference>
<dbReference type="CDD" id="cd00130">
    <property type="entry name" value="PAS"/>
    <property type="match status" value="1"/>
</dbReference>
<keyword evidence="3" id="KW-0418">Kinase</keyword>
<dbReference type="AlphaFoldDB" id="A0A517YHW1"/>
<dbReference type="InterPro" id="IPR003018">
    <property type="entry name" value="GAF"/>
</dbReference>
<evidence type="ECO:0000259" key="5">
    <source>
        <dbReference type="PROSITE" id="PS50110"/>
    </source>
</evidence>
<dbReference type="InterPro" id="IPR050595">
    <property type="entry name" value="Bact_response_regulator"/>
</dbReference>
<dbReference type="PROSITE" id="PS50110">
    <property type="entry name" value="RESPONSE_REGULATORY"/>
    <property type="match status" value="1"/>
</dbReference>
<feature type="domain" description="Response regulatory" evidence="5">
    <location>
        <begin position="440"/>
        <end position="562"/>
    </location>
</feature>
<dbReference type="Pfam" id="PF00072">
    <property type="entry name" value="Response_reg"/>
    <property type="match status" value="1"/>
</dbReference>
<dbReference type="InterPro" id="IPR013656">
    <property type="entry name" value="PAS_4"/>
</dbReference>
<comment type="caution">
    <text evidence="4">Lacks conserved residue(s) required for the propagation of feature annotation.</text>
</comment>
<dbReference type="Pfam" id="PF08448">
    <property type="entry name" value="PAS_4"/>
    <property type="match status" value="1"/>
</dbReference>
<dbReference type="Gene3D" id="3.30.450.40">
    <property type="match status" value="1"/>
</dbReference>
<dbReference type="Gene3D" id="3.30.450.20">
    <property type="entry name" value="PAS domain"/>
    <property type="match status" value="1"/>
</dbReference>
<dbReference type="InterPro" id="IPR029016">
    <property type="entry name" value="GAF-like_dom_sf"/>
</dbReference>
<evidence type="ECO:0000256" key="1">
    <source>
        <dbReference type="ARBA" id="ARBA00022553"/>
    </source>
</evidence>
<dbReference type="InterPro" id="IPR000014">
    <property type="entry name" value="PAS"/>
</dbReference>
<dbReference type="EC" id="2.7.13.3" evidence="6"/>
<dbReference type="GO" id="GO:0000160">
    <property type="term" value="P:phosphorelay signal transduction system"/>
    <property type="evidence" value="ECO:0007669"/>
    <property type="project" value="InterPro"/>
</dbReference>
<dbReference type="SUPFAM" id="SSF52172">
    <property type="entry name" value="CheY-like"/>
    <property type="match status" value="1"/>
</dbReference>
<dbReference type="EMBL" id="CP036274">
    <property type="protein sequence ID" value="QDU29794.1"/>
    <property type="molecule type" value="Genomic_DNA"/>
</dbReference>
<dbReference type="InterPro" id="IPR001789">
    <property type="entry name" value="Sig_transdc_resp-reg_receiver"/>
</dbReference>
<reference evidence="6 7" key="1">
    <citation type="submission" date="2019-02" db="EMBL/GenBank/DDBJ databases">
        <title>Deep-cultivation of Planctomycetes and their phenomic and genomic characterization uncovers novel biology.</title>
        <authorList>
            <person name="Wiegand S."/>
            <person name="Jogler M."/>
            <person name="Boedeker C."/>
            <person name="Pinto D."/>
            <person name="Vollmers J."/>
            <person name="Rivas-Marin E."/>
            <person name="Kohn T."/>
            <person name="Peeters S.H."/>
            <person name="Heuer A."/>
            <person name="Rast P."/>
            <person name="Oberbeckmann S."/>
            <person name="Bunk B."/>
            <person name="Jeske O."/>
            <person name="Meyerdierks A."/>
            <person name="Storesund J.E."/>
            <person name="Kallscheuer N."/>
            <person name="Luecker S."/>
            <person name="Lage O.M."/>
            <person name="Pohl T."/>
            <person name="Merkel B.J."/>
            <person name="Hornburger P."/>
            <person name="Mueller R.-W."/>
            <person name="Bruemmer F."/>
            <person name="Labrenz M."/>
            <person name="Spormann A.M."/>
            <person name="Op den Camp H."/>
            <person name="Overmann J."/>
            <person name="Amann R."/>
            <person name="Jetten M.S.M."/>
            <person name="Mascher T."/>
            <person name="Medema M.H."/>
            <person name="Devos D.P."/>
            <person name="Kaster A.-K."/>
            <person name="Ovreas L."/>
            <person name="Rohde M."/>
            <person name="Galperin M.Y."/>
            <person name="Jogler C."/>
        </authorList>
    </citation>
    <scope>NUCLEOTIDE SEQUENCE [LARGE SCALE GENOMIC DNA]</scope>
    <source>
        <strain evidence="6 7">ETA_A8</strain>
    </source>
</reference>
<dbReference type="Pfam" id="PF01590">
    <property type="entry name" value="GAF"/>
    <property type="match status" value="1"/>
</dbReference>
<dbReference type="PANTHER" id="PTHR44591:SF3">
    <property type="entry name" value="RESPONSE REGULATORY DOMAIN-CONTAINING PROTEIN"/>
    <property type="match status" value="1"/>
</dbReference>
<dbReference type="CDD" id="cd00156">
    <property type="entry name" value="REC"/>
    <property type="match status" value="1"/>
</dbReference>
<dbReference type="SUPFAM" id="SSF55785">
    <property type="entry name" value="PYP-like sensor domain (PAS domain)"/>
    <property type="match status" value="1"/>
</dbReference>
<protein>
    <submittedName>
        <fullName evidence="6">Gliding motility regulatory protein</fullName>
        <ecNumber evidence="6">2.7.13.3</ecNumber>
    </submittedName>
</protein>
<evidence type="ECO:0000313" key="6">
    <source>
        <dbReference type="EMBL" id="QDU29794.1"/>
    </source>
</evidence>
<dbReference type="RefSeq" id="WP_145094172.1">
    <property type="nucleotide sequence ID" value="NZ_CP036274.1"/>
</dbReference>
<keyword evidence="2 6" id="KW-0808">Transferase</keyword>
<dbReference type="OrthoDB" id="227620at2"/>
<evidence type="ECO:0000256" key="3">
    <source>
        <dbReference type="ARBA" id="ARBA00022777"/>
    </source>
</evidence>
<dbReference type="Gene3D" id="3.40.50.2300">
    <property type="match status" value="1"/>
</dbReference>
<evidence type="ECO:0000256" key="4">
    <source>
        <dbReference type="PROSITE-ProRule" id="PRU00169"/>
    </source>
</evidence>
<name>A0A517YHW1_9BACT</name>
<dbReference type="SMART" id="SM00065">
    <property type="entry name" value="GAF"/>
    <property type="match status" value="1"/>
</dbReference>